<feature type="domain" description="Methyltransferase type 11" evidence="1">
    <location>
        <begin position="47"/>
        <end position="142"/>
    </location>
</feature>
<dbReference type="GO" id="GO:0032259">
    <property type="term" value="P:methylation"/>
    <property type="evidence" value="ECO:0007669"/>
    <property type="project" value="UniProtKB-KW"/>
</dbReference>
<dbReference type="EMBL" id="CP001715">
    <property type="protein sequence ID" value="ACV37237.1"/>
    <property type="molecule type" value="Genomic_DNA"/>
</dbReference>
<dbReference type="InterPro" id="IPR013216">
    <property type="entry name" value="Methyltransf_11"/>
</dbReference>
<dbReference type="AlphaFoldDB" id="C7RMF9"/>
<keyword evidence="2" id="KW-0808">Transferase</keyword>
<accession>C7RMF9</accession>
<dbReference type="InterPro" id="IPR029063">
    <property type="entry name" value="SAM-dependent_MTases_sf"/>
</dbReference>
<dbReference type="HOGENOM" id="CLU_037990_10_2_4"/>
<organism evidence="2">
    <name type="scientific">Accumulibacter regalis</name>
    <dbReference type="NCBI Taxonomy" id="522306"/>
    <lineage>
        <taxon>Bacteria</taxon>
        <taxon>Pseudomonadati</taxon>
        <taxon>Pseudomonadota</taxon>
        <taxon>Betaproteobacteria</taxon>
        <taxon>Candidatus Accumulibacter</taxon>
    </lineage>
</organism>
<protein>
    <submittedName>
        <fullName evidence="2">Methyltransferase type 11</fullName>
    </submittedName>
</protein>
<dbReference type="STRING" id="522306.CAP2UW1_3992"/>
<dbReference type="GO" id="GO:0008757">
    <property type="term" value="F:S-adenosylmethionine-dependent methyltransferase activity"/>
    <property type="evidence" value="ECO:0007669"/>
    <property type="project" value="InterPro"/>
</dbReference>
<dbReference type="KEGG" id="app:CAP2UW1_3992"/>
<name>C7RMF9_ACCRE</name>
<evidence type="ECO:0000313" key="2">
    <source>
        <dbReference type="EMBL" id="ACV37237.1"/>
    </source>
</evidence>
<gene>
    <name evidence="2" type="ordered locus">CAP2UW1_3992</name>
</gene>
<reference evidence="2" key="2">
    <citation type="submission" date="2009-09" db="EMBL/GenBank/DDBJ databases">
        <title>Complete sequence of chromosome of Candidatus Accumulibacter phosphatis clade IIA str. UW-1.</title>
        <authorList>
            <consortium name="US DOE Joint Genome Institute"/>
            <person name="Martin H.G."/>
            <person name="Ivanova N."/>
            <person name="Kunin V."/>
            <person name="Warnecke F."/>
            <person name="Barry K."/>
            <person name="He S."/>
            <person name="Salamov A."/>
            <person name="Szeto E."/>
            <person name="Dalin E."/>
            <person name="Pangilinan J.L."/>
            <person name="Lapidus A."/>
            <person name="Lowry S."/>
            <person name="Kyrpides N.C."/>
            <person name="McMahon K.D."/>
            <person name="Hugenholtz P."/>
        </authorList>
    </citation>
    <scope>NUCLEOTIDE SEQUENCE [LARGE SCALE GENOMIC DNA]</scope>
    <source>
        <strain evidence="2">UW-1</strain>
    </source>
</reference>
<sequence>MSIADLTGIRAFFAPRAAGWEQYTAMDAAQIARAVQDSRLQPGMTVLELGCGTAPATPYLRAAVGAGGRVVALDCTPEMIEAARVLGRADVAQLMLADVHSLPIAAGSVDALHAGGIVPHLADPERALREWARVARPHAQLAIFHAIGRIALAAIHRRTPSDDDVIAPGRLRVLLERAGWRLVSIDDATERYLALARRAD</sequence>
<dbReference type="PANTHER" id="PTHR43591">
    <property type="entry name" value="METHYLTRANSFERASE"/>
    <property type="match status" value="1"/>
</dbReference>
<dbReference type="CDD" id="cd02440">
    <property type="entry name" value="AdoMet_MTases"/>
    <property type="match status" value="1"/>
</dbReference>
<proteinExistence type="predicted"/>
<reference evidence="2" key="1">
    <citation type="submission" date="2009-08" db="EMBL/GenBank/DDBJ databases">
        <authorList>
            <consortium name="US DOE Joint Genome Institute"/>
            <person name="Lucas S."/>
            <person name="Copeland A."/>
            <person name="Lapidus A."/>
            <person name="Glavina del Rio T."/>
            <person name="Dalin E."/>
            <person name="Tice H."/>
            <person name="Bruce D."/>
            <person name="Barry K."/>
            <person name="Pitluck S."/>
            <person name="Lowry S."/>
            <person name="Larimer F."/>
            <person name="Land M."/>
            <person name="Hauser L."/>
            <person name="Kyrpides N."/>
            <person name="Ivanova N."/>
            <person name="McMahon K.D."/>
            <person name="Hugenholtz P."/>
        </authorList>
    </citation>
    <scope>NUCLEOTIDE SEQUENCE</scope>
    <source>
        <strain evidence="2">UW-1</strain>
    </source>
</reference>
<dbReference type="Gene3D" id="3.40.50.150">
    <property type="entry name" value="Vaccinia Virus protein VP39"/>
    <property type="match status" value="1"/>
</dbReference>
<keyword evidence="2" id="KW-0489">Methyltransferase</keyword>
<dbReference type="Pfam" id="PF08241">
    <property type="entry name" value="Methyltransf_11"/>
    <property type="match status" value="1"/>
</dbReference>
<dbReference type="PANTHER" id="PTHR43591:SF24">
    <property type="entry name" value="2-METHOXY-6-POLYPRENYL-1,4-BENZOQUINOL METHYLASE, MITOCHONDRIAL"/>
    <property type="match status" value="1"/>
</dbReference>
<dbReference type="eggNOG" id="COG2226">
    <property type="taxonomic scope" value="Bacteria"/>
</dbReference>
<dbReference type="OrthoDB" id="529208at2"/>
<evidence type="ECO:0000259" key="1">
    <source>
        <dbReference type="Pfam" id="PF08241"/>
    </source>
</evidence>
<dbReference type="SUPFAM" id="SSF53335">
    <property type="entry name" value="S-adenosyl-L-methionine-dependent methyltransferases"/>
    <property type="match status" value="1"/>
</dbReference>